<dbReference type="PANTHER" id="PTHR45617">
    <property type="entry name" value="LEUCINE RICH REPEAT FAMILY PROTEIN"/>
    <property type="match status" value="1"/>
</dbReference>
<evidence type="ECO:0000256" key="1">
    <source>
        <dbReference type="ARBA" id="ARBA00022614"/>
    </source>
</evidence>
<dbReference type="InterPro" id="IPR001611">
    <property type="entry name" value="Leu-rich_rpt"/>
</dbReference>
<accession>A0A9W6XQE4</accession>
<dbReference type="PANTHER" id="PTHR45617:SF170">
    <property type="entry name" value="MIP14966P"/>
    <property type="match status" value="1"/>
</dbReference>
<dbReference type="Pfam" id="PF13855">
    <property type="entry name" value="LRR_8"/>
    <property type="match status" value="1"/>
</dbReference>
<dbReference type="AlphaFoldDB" id="A0A9W6XQE4"/>
<dbReference type="EMBL" id="BSXT01001505">
    <property type="protein sequence ID" value="GMF42982.1"/>
    <property type="molecule type" value="Genomic_DNA"/>
</dbReference>
<organism evidence="3 4">
    <name type="scientific">Phytophthora fragariaefolia</name>
    <dbReference type="NCBI Taxonomy" id="1490495"/>
    <lineage>
        <taxon>Eukaryota</taxon>
        <taxon>Sar</taxon>
        <taxon>Stramenopiles</taxon>
        <taxon>Oomycota</taxon>
        <taxon>Peronosporomycetes</taxon>
        <taxon>Peronosporales</taxon>
        <taxon>Peronosporaceae</taxon>
        <taxon>Phytophthora</taxon>
    </lineage>
</organism>
<dbReference type="PRINTS" id="PR00019">
    <property type="entry name" value="LEURICHRPT"/>
</dbReference>
<dbReference type="OrthoDB" id="1922977at2759"/>
<dbReference type="InterPro" id="IPR032675">
    <property type="entry name" value="LRR_dom_sf"/>
</dbReference>
<proteinExistence type="predicted"/>
<evidence type="ECO:0000313" key="3">
    <source>
        <dbReference type="EMBL" id="GMF42982.1"/>
    </source>
</evidence>
<reference evidence="3" key="1">
    <citation type="submission" date="2023-04" db="EMBL/GenBank/DDBJ databases">
        <title>Phytophthora fragariaefolia NBRC 109709.</title>
        <authorList>
            <person name="Ichikawa N."/>
            <person name="Sato H."/>
            <person name="Tonouchi N."/>
        </authorList>
    </citation>
    <scope>NUCLEOTIDE SEQUENCE</scope>
    <source>
        <strain evidence="3">NBRC 109709</strain>
    </source>
</reference>
<dbReference type="PROSITE" id="PS51450">
    <property type="entry name" value="LRR"/>
    <property type="match status" value="1"/>
</dbReference>
<comment type="caution">
    <text evidence="3">The sequence shown here is derived from an EMBL/GenBank/DDBJ whole genome shotgun (WGS) entry which is preliminary data.</text>
</comment>
<evidence type="ECO:0000256" key="2">
    <source>
        <dbReference type="ARBA" id="ARBA00022737"/>
    </source>
</evidence>
<evidence type="ECO:0000313" key="4">
    <source>
        <dbReference type="Proteomes" id="UP001165121"/>
    </source>
</evidence>
<keyword evidence="4" id="KW-1185">Reference proteome</keyword>
<dbReference type="Proteomes" id="UP001165121">
    <property type="component" value="Unassembled WGS sequence"/>
</dbReference>
<protein>
    <submittedName>
        <fullName evidence="3">Unnamed protein product</fullName>
    </submittedName>
</protein>
<gene>
    <name evidence="3" type="ORF">Pfra01_001431400</name>
</gene>
<sequence>MDDKAAGLNTEETPKTTVTEPDLPMIQCIQREGAEDQEANGDFIALDISDELSTSANVRYFSDVESRNLYGNSLRTKVEEDPTDTDAWLFLAIYQLELDVGLSMAEGIYWRLLEHLARVNSSDGESQVSAKQSPKELSILLTAICFHLCIKLWYAGATKRVIELLSALLDIGNVTVELGWCKLVRDQLRGDEMMLISLVFAHALVFNELHKMVEHWVAASSYETIPIKAMAYTIESLKSCFSRVEEEDFEQILIAYKLAFQTYAKKCCGAQEVSDVILTNWMLLIFFQEETASKRNNALTTFLKSNLPVIQQFPAASLTAAKIMMLRPSGEQGAHELMLAMMNQSSQAIFPEALHHYLFACRQYPALVNALDKVFPDVMQRLASILNVDIEKVETFIQDIMHDTSNLSKARALNSLLDALLSAWMGQLAQLYRDQQQLLDEDTNRTGDIFVALDICLLMGVLLEPSAAIEGLHMILSSSYFGSLPFEAQQLAWVQRFIFEVDLFQLEDIDSLSWRENQARLTKLLRKYMHEMSVETEMFRQVTKRIKYDMERNAVEDAVCDCLYPERSRLLTYDVNLEIFRLCLAAVADPDKTTLFASFAESLALSSDFSLAFSGIALHEWELLAARASLRKCLDRAKTRHPQILQALVAVELRLRNMKAVSALLESEMRGDPLLLETWRLAIGLEILFGKRMDKRSETIATEMEKRELVLACNTYGDDQLESKGVSLAGEMKTTSLSLRGLRLELVPNAILLKNELVSLDLSGNELTEVAMDLNRLKNLQVLDISENALFKFPKGVDGLQQLKELRLAHNNMDTVTIPKLPHLFIVDIRWNAVVHLSTPAPVAVQKRIVLRAQGNAIPEGDLLKISNLTCSRKDNSASFNVAAPTFESGSRIQTECKQHRDIYPVDPISEKDTPEIIEMSGVSDDTKSANTVDIEMTSIVVEDVATTNSAKGDDGDEVMNQSTISTWSTSKGVDVDEVAKGTERTTSPGDSGKDKMVNAEESYRVHALEEVRDGRHTNKSGSEIDEQVTAYSDTHPPKEVIDIDDSESVEGSENSNNITDLTLETANNALVSPMEVESSTSNTTGIFERGHSDAFTAAASRRRYSNETVTVVQKKLAAYMEQTHTDNRADVRRKNPTLWREVLAASLPVTSNLPACRLCFTPNDGRNQRLNSTVLCVHCLQEAVCILKERKEEDT</sequence>
<dbReference type="Gene3D" id="3.80.10.10">
    <property type="entry name" value="Ribonuclease Inhibitor"/>
    <property type="match status" value="1"/>
</dbReference>
<keyword evidence="2" id="KW-0677">Repeat</keyword>
<name>A0A9W6XQE4_9STRA</name>
<dbReference type="SUPFAM" id="SSF52058">
    <property type="entry name" value="L domain-like"/>
    <property type="match status" value="1"/>
</dbReference>
<keyword evidence="1" id="KW-0433">Leucine-rich repeat</keyword>